<evidence type="ECO:0000256" key="1">
    <source>
        <dbReference type="SAM" id="MobiDB-lite"/>
    </source>
</evidence>
<dbReference type="Proteomes" id="UP001293254">
    <property type="component" value="Unassembled WGS sequence"/>
</dbReference>
<organism evidence="2 3">
    <name type="scientific">Sesamum alatum</name>
    <dbReference type="NCBI Taxonomy" id="300844"/>
    <lineage>
        <taxon>Eukaryota</taxon>
        <taxon>Viridiplantae</taxon>
        <taxon>Streptophyta</taxon>
        <taxon>Embryophyta</taxon>
        <taxon>Tracheophyta</taxon>
        <taxon>Spermatophyta</taxon>
        <taxon>Magnoliopsida</taxon>
        <taxon>eudicotyledons</taxon>
        <taxon>Gunneridae</taxon>
        <taxon>Pentapetalae</taxon>
        <taxon>asterids</taxon>
        <taxon>lamiids</taxon>
        <taxon>Lamiales</taxon>
        <taxon>Pedaliaceae</taxon>
        <taxon>Sesamum</taxon>
    </lineage>
</organism>
<name>A0AAE1XJR6_9LAMI</name>
<reference evidence="2" key="2">
    <citation type="journal article" date="2024" name="Plant">
        <title>Genomic evolution and insights into agronomic trait innovations of Sesamum species.</title>
        <authorList>
            <person name="Miao H."/>
            <person name="Wang L."/>
            <person name="Qu L."/>
            <person name="Liu H."/>
            <person name="Sun Y."/>
            <person name="Le M."/>
            <person name="Wang Q."/>
            <person name="Wei S."/>
            <person name="Zheng Y."/>
            <person name="Lin W."/>
            <person name="Duan Y."/>
            <person name="Cao H."/>
            <person name="Xiong S."/>
            <person name="Wang X."/>
            <person name="Wei L."/>
            <person name="Li C."/>
            <person name="Ma Q."/>
            <person name="Ju M."/>
            <person name="Zhao R."/>
            <person name="Li G."/>
            <person name="Mu C."/>
            <person name="Tian Q."/>
            <person name="Mei H."/>
            <person name="Zhang T."/>
            <person name="Gao T."/>
            <person name="Zhang H."/>
        </authorList>
    </citation>
    <scope>NUCLEOTIDE SEQUENCE</scope>
    <source>
        <strain evidence="2">3651</strain>
    </source>
</reference>
<sequence>MSETCRRSQPGSAVWLTKCADGRQCAHRPAEHTDSRAERTATGSSAAQTVPAVQNGSADRAAEGQRAQTENLLGSVEKMGVLEGSKFSIGVKHCSLKAKELLE</sequence>
<gene>
    <name evidence="2" type="ORF">Salat_2947600</name>
</gene>
<feature type="region of interest" description="Disordered" evidence="1">
    <location>
        <begin position="28"/>
        <end position="65"/>
    </location>
</feature>
<feature type="compositionally biased region" description="Basic and acidic residues" evidence="1">
    <location>
        <begin position="28"/>
        <end position="39"/>
    </location>
</feature>
<accession>A0AAE1XJR6</accession>
<feature type="compositionally biased region" description="Polar residues" evidence="1">
    <location>
        <begin position="41"/>
        <end position="57"/>
    </location>
</feature>
<proteinExistence type="predicted"/>
<dbReference type="AlphaFoldDB" id="A0AAE1XJR6"/>
<reference evidence="2" key="1">
    <citation type="submission" date="2020-06" db="EMBL/GenBank/DDBJ databases">
        <authorList>
            <person name="Li T."/>
            <person name="Hu X."/>
            <person name="Zhang T."/>
            <person name="Song X."/>
            <person name="Zhang H."/>
            <person name="Dai N."/>
            <person name="Sheng W."/>
            <person name="Hou X."/>
            <person name="Wei L."/>
        </authorList>
    </citation>
    <scope>NUCLEOTIDE SEQUENCE</scope>
    <source>
        <strain evidence="2">3651</strain>
        <tissue evidence="2">Leaf</tissue>
    </source>
</reference>
<dbReference type="EMBL" id="JACGWO010000013">
    <property type="protein sequence ID" value="KAK4413004.1"/>
    <property type="molecule type" value="Genomic_DNA"/>
</dbReference>
<keyword evidence="3" id="KW-1185">Reference proteome</keyword>
<protein>
    <submittedName>
        <fullName evidence="2">Uncharacterized protein</fullName>
    </submittedName>
</protein>
<comment type="caution">
    <text evidence="2">The sequence shown here is derived from an EMBL/GenBank/DDBJ whole genome shotgun (WGS) entry which is preliminary data.</text>
</comment>
<evidence type="ECO:0000313" key="3">
    <source>
        <dbReference type="Proteomes" id="UP001293254"/>
    </source>
</evidence>
<evidence type="ECO:0000313" key="2">
    <source>
        <dbReference type="EMBL" id="KAK4413004.1"/>
    </source>
</evidence>